<evidence type="ECO:0000256" key="1">
    <source>
        <dbReference type="SAM" id="SignalP"/>
    </source>
</evidence>
<name>A0AAE1RB88_9SOLA</name>
<proteinExistence type="predicted"/>
<protein>
    <submittedName>
        <fullName evidence="2">Uncharacterized protein</fullName>
    </submittedName>
</protein>
<gene>
    <name evidence="2" type="ORF">RND71_031416</name>
</gene>
<evidence type="ECO:0000313" key="2">
    <source>
        <dbReference type="EMBL" id="KAK4348661.1"/>
    </source>
</evidence>
<evidence type="ECO:0000313" key="3">
    <source>
        <dbReference type="Proteomes" id="UP001291623"/>
    </source>
</evidence>
<sequence length="75" mass="8420">MANAKLYCNFTTILVVFLVISRSLCARPLLNNDFLPIIEANRKARNEHLNLLLHRLPKGKVPASAPGKRTHSNNN</sequence>
<dbReference type="Proteomes" id="UP001291623">
    <property type="component" value="Unassembled WGS sequence"/>
</dbReference>
<dbReference type="AlphaFoldDB" id="A0AAE1RB88"/>
<comment type="caution">
    <text evidence="2">The sequence shown here is derived from an EMBL/GenBank/DDBJ whole genome shotgun (WGS) entry which is preliminary data.</text>
</comment>
<keyword evidence="1" id="KW-0732">Signal</keyword>
<accession>A0AAE1RB88</accession>
<feature type="chain" id="PRO_5042294696" evidence="1">
    <location>
        <begin position="27"/>
        <end position="75"/>
    </location>
</feature>
<organism evidence="2 3">
    <name type="scientific">Anisodus tanguticus</name>
    <dbReference type="NCBI Taxonomy" id="243964"/>
    <lineage>
        <taxon>Eukaryota</taxon>
        <taxon>Viridiplantae</taxon>
        <taxon>Streptophyta</taxon>
        <taxon>Embryophyta</taxon>
        <taxon>Tracheophyta</taxon>
        <taxon>Spermatophyta</taxon>
        <taxon>Magnoliopsida</taxon>
        <taxon>eudicotyledons</taxon>
        <taxon>Gunneridae</taxon>
        <taxon>Pentapetalae</taxon>
        <taxon>asterids</taxon>
        <taxon>lamiids</taxon>
        <taxon>Solanales</taxon>
        <taxon>Solanaceae</taxon>
        <taxon>Solanoideae</taxon>
        <taxon>Hyoscyameae</taxon>
        <taxon>Anisodus</taxon>
    </lineage>
</organism>
<dbReference type="EMBL" id="JAVYJV010000017">
    <property type="protein sequence ID" value="KAK4348661.1"/>
    <property type="molecule type" value="Genomic_DNA"/>
</dbReference>
<reference evidence="2" key="1">
    <citation type="submission" date="2023-12" db="EMBL/GenBank/DDBJ databases">
        <title>Genome assembly of Anisodus tanguticus.</title>
        <authorList>
            <person name="Wang Y.-J."/>
        </authorList>
    </citation>
    <scope>NUCLEOTIDE SEQUENCE</scope>
    <source>
        <strain evidence="2">KB-2021</strain>
        <tissue evidence="2">Leaf</tissue>
    </source>
</reference>
<keyword evidence="3" id="KW-1185">Reference proteome</keyword>
<feature type="signal peptide" evidence="1">
    <location>
        <begin position="1"/>
        <end position="26"/>
    </location>
</feature>